<evidence type="ECO:0000313" key="10">
    <source>
        <dbReference type="EMBL" id="CAD9116769.1"/>
    </source>
</evidence>
<dbReference type="AlphaFoldDB" id="A0A7S1Q2Z4"/>
<reference evidence="10" key="1">
    <citation type="submission" date="2021-01" db="EMBL/GenBank/DDBJ databases">
        <authorList>
            <person name="Corre E."/>
            <person name="Pelletier E."/>
            <person name="Niang G."/>
            <person name="Scheremetjew M."/>
            <person name="Finn R."/>
            <person name="Kale V."/>
            <person name="Holt S."/>
            <person name="Cochrane G."/>
            <person name="Meng A."/>
            <person name="Brown T."/>
            <person name="Cohen L."/>
        </authorList>
    </citation>
    <scope>NUCLEOTIDE SEQUENCE</scope>
    <source>
        <strain evidence="10">CCAP 1951/1</strain>
    </source>
</reference>
<protein>
    <recommendedName>
        <fullName evidence="2 8">Peptide deformylase</fullName>
        <ecNumber evidence="2 8">3.5.1.88</ecNumber>
    </recommendedName>
</protein>
<evidence type="ECO:0000256" key="9">
    <source>
        <dbReference type="SAM" id="MobiDB-lite"/>
    </source>
</evidence>
<dbReference type="PIRSF" id="PIRSF004749">
    <property type="entry name" value="Pep_def"/>
    <property type="match status" value="1"/>
</dbReference>
<dbReference type="PANTHER" id="PTHR10458">
    <property type="entry name" value="PEPTIDE DEFORMYLASE"/>
    <property type="match status" value="1"/>
</dbReference>
<evidence type="ECO:0000256" key="3">
    <source>
        <dbReference type="ARBA" id="ARBA00022723"/>
    </source>
</evidence>
<dbReference type="EMBL" id="HBGF01022929">
    <property type="protein sequence ID" value="CAD9116769.1"/>
    <property type="molecule type" value="Transcribed_RNA"/>
</dbReference>
<dbReference type="NCBIfam" id="TIGR00079">
    <property type="entry name" value="pept_deformyl"/>
    <property type="match status" value="1"/>
</dbReference>
<dbReference type="Gene3D" id="3.90.45.10">
    <property type="entry name" value="Peptide deformylase"/>
    <property type="match status" value="1"/>
</dbReference>
<dbReference type="FunFam" id="3.90.45.10:FF:000003">
    <property type="entry name" value="Peptide deformylase"/>
    <property type="match status" value="1"/>
</dbReference>
<dbReference type="HAMAP" id="MF_00163">
    <property type="entry name" value="Pep_deformylase"/>
    <property type="match status" value="1"/>
</dbReference>
<evidence type="ECO:0000256" key="8">
    <source>
        <dbReference type="RuleBase" id="RU362111"/>
    </source>
</evidence>
<keyword evidence="3 8" id="KW-0479">Metal-binding</keyword>
<dbReference type="GO" id="GO:0005739">
    <property type="term" value="C:mitochondrion"/>
    <property type="evidence" value="ECO:0007669"/>
    <property type="project" value="UniProtKB-ARBA"/>
</dbReference>
<dbReference type="Pfam" id="PF01327">
    <property type="entry name" value="Pep_deformylase"/>
    <property type="match status" value="1"/>
</dbReference>
<proteinExistence type="inferred from homology"/>
<sequence length="193" mass="20626">MTARPVLKMGNPVLNEVSRPVDEFDTPELHALVADMLATMAATNGAGLAAIQIGVPLRVMVFGITFNPRYPTAEPVPTTVLVNPEVTVTDETPVEFFEGCLSVPGLRGPVMRPDGIRYKGFDPKGNVIEATVNGFHARVVQHELDHLDGRLFPSRVTDFTRFGFTEELEGAGVIPTPGKPAAGSDTKDAEASG</sequence>
<dbReference type="PRINTS" id="PR01576">
    <property type="entry name" value="PDEFORMYLASE"/>
</dbReference>
<evidence type="ECO:0000256" key="6">
    <source>
        <dbReference type="ARBA" id="ARBA00023004"/>
    </source>
</evidence>
<evidence type="ECO:0000256" key="4">
    <source>
        <dbReference type="ARBA" id="ARBA00022801"/>
    </source>
</evidence>
<evidence type="ECO:0000256" key="2">
    <source>
        <dbReference type="ARBA" id="ARBA00012175"/>
    </source>
</evidence>
<dbReference type="InterPro" id="IPR036821">
    <property type="entry name" value="Peptide_deformylase_sf"/>
</dbReference>
<name>A0A7S1Q2Z4_NEODS</name>
<evidence type="ECO:0000256" key="5">
    <source>
        <dbReference type="ARBA" id="ARBA00022917"/>
    </source>
</evidence>
<dbReference type="GO" id="GO:0042586">
    <property type="term" value="F:peptide deformylase activity"/>
    <property type="evidence" value="ECO:0007669"/>
    <property type="project" value="UniProtKB-EC"/>
</dbReference>
<organism evidence="10">
    <name type="scientific">Neobodo designis</name>
    <name type="common">Flagellated protozoan</name>
    <name type="synonym">Bodo designis</name>
    <dbReference type="NCBI Taxonomy" id="312471"/>
    <lineage>
        <taxon>Eukaryota</taxon>
        <taxon>Discoba</taxon>
        <taxon>Euglenozoa</taxon>
        <taxon>Kinetoplastea</taxon>
        <taxon>Metakinetoplastina</taxon>
        <taxon>Neobodonida</taxon>
        <taxon>Neobodo</taxon>
    </lineage>
</organism>
<dbReference type="CDD" id="cd00487">
    <property type="entry name" value="Pep_deformylase"/>
    <property type="match status" value="1"/>
</dbReference>
<dbReference type="GO" id="GO:0006412">
    <property type="term" value="P:translation"/>
    <property type="evidence" value="ECO:0007669"/>
    <property type="project" value="UniProtKB-KW"/>
</dbReference>
<dbReference type="GO" id="GO:0046872">
    <property type="term" value="F:metal ion binding"/>
    <property type="evidence" value="ECO:0007669"/>
    <property type="project" value="UniProtKB-KW"/>
</dbReference>
<dbReference type="SUPFAM" id="SSF56420">
    <property type="entry name" value="Peptide deformylase"/>
    <property type="match status" value="1"/>
</dbReference>
<dbReference type="NCBIfam" id="NF001159">
    <property type="entry name" value="PRK00150.1-3"/>
    <property type="match status" value="1"/>
</dbReference>
<dbReference type="EC" id="3.5.1.88" evidence="2 8"/>
<evidence type="ECO:0000256" key="7">
    <source>
        <dbReference type="ARBA" id="ARBA00037114"/>
    </source>
</evidence>
<comment type="function">
    <text evidence="7 8">Removes the formyl group from the N-terminal Met of newly synthesized proteins.</text>
</comment>
<comment type="catalytic activity">
    <reaction evidence="8">
        <text>N-terminal N-formyl-L-methionyl-[peptide] + H2O = N-terminal L-methionyl-[peptide] + formate</text>
        <dbReference type="Rhea" id="RHEA:24420"/>
        <dbReference type="Rhea" id="RHEA-COMP:10639"/>
        <dbReference type="Rhea" id="RHEA-COMP:10640"/>
        <dbReference type="ChEBI" id="CHEBI:15377"/>
        <dbReference type="ChEBI" id="CHEBI:15740"/>
        <dbReference type="ChEBI" id="CHEBI:49298"/>
        <dbReference type="ChEBI" id="CHEBI:64731"/>
        <dbReference type="EC" id="3.5.1.88"/>
    </reaction>
</comment>
<keyword evidence="6" id="KW-0408">Iron</keyword>
<gene>
    <name evidence="10" type="ORF">NDES1114_LOCUS15137</name>
</gene>
<feature type="region of interest" description="Disordered" evidence="9">
    <location>
        <begin position="170"/>
        <end position="193"/>
    </location>
</feature>
<comment type="similarity">
    <text evidence="1 8">Belongs to the polypeptide deformylase family.</text>
</comment>
<evidence type="ECO:0000256" key="1">
    <source>
        <dbReference type="ARBA" id="ARBA00010759"/>
    </source>
</evidence>
<dbReference type="PANTHER" id="PTHR10458:SF20">
    <property type="entry name" value="PEPTIDE DEFORMYLASE 1"/>
    <property type="match status" value="1"/>
</dbReference>
<dbReference type="InterPro" id="IPR023635">
    <property type="entry name" value="Peptide_deformylase"/>
</dbReference>
<keyword evidence="5 8" id="KW-0648">Protein biosynthesis</keyword>
<accession>A0A7S1Q2Z4</accession>
<keyword evidence="4 8" id="KW-0378">Hydrolase</keyword>